<dbReference type="KEGG" id="esa:ESA_03106"/>
<accession>A7MI51</accession>
<organism evidence="1 2">
    <name type="scientific">Cronobacter sakazakii (strain ATCC BAA-894)</name>
    <name type="common">Enterobacter sakazakii</name>
    <dbReference type="NCBI Taxonomy" id="290339"/>
    <lineage>
        <taxon>Bacteria</taxon>
        <taxon>Pseudomonadati</taxon>
        <taxon>Pseudomonadota</taxon>
        <taxon>Gammaproteobacteria</taxon>
        <taxon>Enterobacterales</taxon>
        <taxon>Enterobacteriaceae</taxon>
        <taxon>Cronobacter</taxon>
    </lineage>
</organism>
<dbReference type="Proteomes" id="UP000000260">
    <property type="component" value="Chromosome"/>
</dbReference>
<dbReference type="AlphaFoldDB" id="A7MI51"/>
<evidence type="ECO:0000313" key="2">
    <source>
        <dbReference type="Proteomes" id="UP000000260"/>
    </source>
</evidence>
<proteinExistence type="predicted"/>
<dbReference type="EMBL" id="CP000783">
    <property type="protein sequence ID" value="ABU78335.1"/>
    <property type="molecule type" value="Genomic_DNA"/>
</dbReference>
<dbReference type="HOGENOM" id="CLU_165488_0_0_6"/>
<name>A7MI51_CROS8</name>
<protein>
    <submittedName>
        <fullName evidence="1">Uncharacterized protein</fullName>
    </submittedName>
</protein>
<keyword evidence="2" id="KW-1185">Reference proteome</keyword>
<evidence type="ECO:0000313" key="1">
    <source>
        <dbReference type="EMBL" id="ABU78335.1"/>
    </source>
</evidence>
<sequence>MASSRIIGDVPAIPFFFDVPPADFFEAVRKQNEFIESAEREPIGLDHDGDMFIDKTPDEMIDRLIYLSGKGYFVPVSAIESLSEEIKEGA</sequence>
<reference evidence="1 2" key="1">
    <citation type="journal article" date="2010" name="PLoS ONE">
        <title>Genome sequence of Cronobacter sakazakii BAA-894 and comparative genomic hybridization analysis with other Cronobacter species.</title>
        <authorList>
            <person name="Kucerova E."/>
            <person name="Clifton S.W."/>
            <person name="Xia X.Q."/>
            <person name="Long F."/>
            <person name="Porwollik S."/>
            <person name="Fulton L."/>
            <person name="Fronick C."/>
            <person name="Minx P."/>
            <person name="Kyung K."/>
            <person name="Warren W."/>
            <person name="Fulton R."/>
            <person name="Feng D."/>
            <person name="Wollam A."/>
            <person name="Shah N."/>
            <person name="Bhonagiri V."/>
            <person name="Nash W.E."/>
            <person name="Hallsworth-Pepin K."/>
            <person name="Wilson R.K."/>
            <person name="McClelland M."/>
            <person name="Forsythe S.J."/>
        </authorList>
    </citation>
    <scope>NUCLEOTIDE SEQUENCE [LARGE SCALE GENOMIC DNA]</scope>
    <source>
        <strain evidence="1 2">ATCC BAA-894</strain>
    </source>
</reference>
<gene>
    <name evidence="1" type="ordered locus">ESA_03106</name>
</gene>